<dbReference type="Gene3D" id="1.10.10.10">
    <property type="entry name" value="Winged helix-like DNA-binding domain superfamily/Winged helix DNA-binding domain"/>
    <property type="match status" value="1"/>
</dbReference>
<evidence type="ECO:0000313" key="2">
    <source>
        <dbReference type="EMBL" id="MBW4468341.1"/>
    </source>
</evidence>
<comment type="caution">
    <text evidence="2">The sequence shown here is derived from an EMBL/GenBank/DDBJ whole genome shotgun (WGS) entry which is preliminary data.</text>
</comment>
<name>A0A951PEP2_9CYAN</name>
<dbReference type="EMBL" id="JAHHHV010000087">
    <property type="protein sequence ID" value="MBW4468341.1"/>
    <property type="molecule type" value="Genomic_DNA"/>
</dbReference>
<dbReference type="InterPro" id="IPR036390">
    <property type="entry name" value="WH_DNA-bd_sf"/>
</dbReference>
<sequence length="74" mass="8515">MILQQLQTHLRTHPQISLEELARHFQTDADALREMLNLLIRKGRVRKLTGKQCGGCHSCAPESLELYEWVNSNS</sequence>
<dbReference type="Pfam" id="PF09012">
    <property type="entry name" value="FeoC"/>
    <property type="match status" value="1"/>
</dbReference>
<evidence type="ECO:0000259" key="1">
    <source>
        <dbReference type="Pfam" id="PF09012"/>
    </source>
</evidence>
<dbReference type="Proteomes" id="UP000707356">
    <property type="component" value="Unassembled WGS sequence"/>
</dbReference>
<proteinExistence type="predicted"/>
<dbReference type="AlphaFoldDB" id="A0A951PEP2"/>
<dbReference type="InterPro" id="IPR015102">
    <property type="entry name" value="Tscrpt_reg_HTH_FeoC"/>
</dbReference>
<reference evidence="2" key="2">
    <citation type="journal article" date="2022" name="Microbiol. Resour. Announc.">
        <title>Metagenome Sequencing to Explore Phylogenomics of Terrestrial Cyanobacteria.</title>
        <authorList>
            <person name="Ward R.D."/>
            <person name="Stajich J.E."/>
            <person name="Johansen J.R."/>
            <person name="Huntemann M."/>
            <person name="Clum A."/>
            <person name="Foster B."/>
            <person name="Foster B."/>
            <person name="Roux S."/>
            <person name="Palaniappan K."/>
            <person name="Varghese N."/>
            <person name="Mukherjee S."/>
            <person name="Reddy T.B.K."/>
            <person name="Daum C."/>
            <person name="Copeland A."/>
            <person name="Chen I.A."/>
            <person name="Ivanova N.N."/>
            <person name="Kyrpides N.C."/>
            <person name="Shapiro N."/>
            <person name="Eloe-Fadrosh E.A."/>
            <person name="Pietrasiak N."/>
        </authorList>
    </citation>
    <scope>NUCLEOTIDE SEQUENCE</scope>
    <source>
        <strain evidence="2">GSE-TBD4-15B</strain>
    </source>
</reference>
<organism evidence="2 3">
    <name type="scientific">Pegethrix bostrychoides GSE-TBD4-15B</name>
    <dbReference type="NCBI Taxonomy" id="2839662"/>
    <lineage>
        <taxon>Bacteria</taxon>
        <taxon>Bacillati</taxon>
        <taxon>Cyanobacteriota</taxon>
        <taxon>Cyanophyceae</taxon>
        <taxon>Oculatellales</taxon>
        <taxon>Oculatellaceae</taxon>
        <taxon>Pegethrix</taxon>
    </lineage>
</organism>
<dbReference type="InterPro" id="IPR036388">
    <property type="entry name" value="WH-like_DNA-bd_sf"/>
</dbReference>
<feature type="domain" description="Transcriptional regulator HTH-type FeoC" evidence="1">
    <location>
        <begin position="2"/>
        <end position="68"/>
    </location>
</feature>
<reference evidence="2" key="1">
    <citation type="submission" date="2021-05" db="EMBL/GenBank/DDBJ databases">
        <authorList>
            <person name="Pietrasiak N."/>
            <person name="Ward R."/>
            <person name="Stajich J.E."/>
            <person name="Kurbessoian T."/>
        </authorList>
    </citation>
    <scope>NUCLEOTIDE SEQUENCE</scope>
    <source>
        <strain evidence="2">GSE-TBD4-15B</strain>
    </source>
</reference>
<gene>
    <name evidence="2" type="ORF">KME07_23180</name>
</gene>
<protein>
    <submittedName>
        <fullName evidence="2">FeoC-like transcriptional regulator</fullName>
    </submittedName>
</protein>
<accession>A0A951PEP2</accession>
<dbReference type="SUPFAM" id="SSF46785">
    <property type="entry name" value="Winged helix' DNA-binding domain"/>
    <property type="match status" value="1"/>
</dbReference>
<evidence type="ECO:0000313" key="3">
    <source>
        <dbReference type="Proteomes" id="UP000707356"/>
    </source>
</evidence>